<dbReference type="EMBL" id="BARU01009928">
    <property type="protein sequence ID" value="GAH43259.1"/>
    <property type="molecule type" value="Genomic_DNA"/>
</dbReference>
<name>X1GNQ0_9ZZZZ</name>
<dbReference type="AlphaFoldDB" id="X1GNQ0"/>
<proteinExistence type="predicted"/>
<evidence type="ECO:0008006" key="2">
    <source>
        <dbReference type="Google" id="ProtNLM"/>
    </source>
</evidence>
<gene>
    <name evidence="1" type="ORF">S03H2_19053</name>
</gene>
<evidence type="ECO:0000313" key="1">
    <source>
        <dbReference type="EMBL" id="GAH43259.1"/>
    </source>
</evidence>
<reference evidence="1" key="1">
    <citation type="journal article" date="2014" name="Front. Microbiol.">
        <title>High frequency of phylogenetically diverse reductive dehalogenase-homologous genes in deep subseafloor sedimentary metagenomes.</title>
        <authorList>
            <person name="Kawai M."/>
            <person name="Futagami T."/>
            <person name="Toyoda A."/>
            <person name="Takaki Y."/>
            <person name="Nishi S."/>
            <person name="Hori S."/>
            <person name="Arai W."/>
            <person name="Tsubouchi T."/>
            <person name="Morono Y."/>
            <person name="Uchiyama I."/>
            <person name="Ito T."/>
            <person name="Fujiyama A."/>
            <person name="Inagaki F."/>
            <person name="Takami H."/>
        </authorList>
    </citation>
    <scope>NUCLEOTIDE SEQUENCE</scope>
    <source>
        <strain evidence="1">Expedition CK06-06</strain>
    </source>
</reference>
<comment type="caution">
    <text evidence="1">The sequence shown here is derived from an EMBL/GenBank/DDBJ whole genome shotgun (WGS) entry which is preliminary data.</text>
</comment>
<sequence length="293" mass="33014">MNLNRRKFVQVASVSLASAILGKYRLVQRPKTFGNLVGGVVYEAQDSAENRTPDENVEVLLDTMADNGCGIEQLIGPDAVVLIKINGQCNQRYVDIHSVGSDAFPTNEDTVKGIINKIRAQNGWNGKIVICDNVHGDGGQELTDKRALGSGWVPQGSQNFHDLANLYDDVFISSWYQFEHSTYDPPLVYPDYTPKEGYVHLGNEYEYMSSWSSRKTRPSYPIFKPDGWDEETLIDYAKGIWDENTQQYTSRPLKVINTFIVKDHKQNDHGVSLAFKNFYGLFDKRHGNHGSSP</sequence>
<accession>X1GNQ0</accession>
<organism evidence="1">
    <name type="scientific">marine sediment metagenome</name>
    <dbReference type="NCBI Taxonomy" id="412755"/>
    <lineage>
        <taxon>unclassified sequences</taxon>
        <taxon>metagenomes</taxon>
        <taxon>ecological metagenomes</taxon>
    </lineage>
</organism>
<protein>
    <recommendedName>
        <fullName evidence="2">DUF362 domain-containing protein</fullName>
    </recommendedName>
</protein>
<feature type="non-terminal residue" evidence="1">
    <location>
        <position position="293"/>
    </location>
</feature>